<dbReference type="GO" id="GO:0052651">
    <property type="term" value="P:monoacylglycerol catabolic process"/>
    <property type="evidence" value="ECO:0007669"/>
    <property type="project" value="TreeGrafter"/>
</dbReference>
<dbReference type="PANTHER" id="PTHR12277:SF194">
    <property type="entry name" value="FI04476P"/>
    <property type="match status" value="1"/>
</dbReference>
<dbReference type="STRING" id="51028.A0A0N4VDQ1"/>
<proteinExistence type="predicted"/>
<gene>
    <name evidence="2" type="ORF">EVEC_LOCUS8227</name>
</gene>
<dbReference type="WBParaSite" id="EVEC_0000874301-mRNA-1">
    <property type="protein sequence ID" value="EVEC_0000874301-mRNA-1"/>
    <property type="gene ID" value="EVEC_0000874301"/>
</dbReference>
<keyword evidence="3" id="KW-1185">Reference proteome</keyword>
<feature type="domain" description="Serine aminopeptidase S33" evidence="1">
    <location>
        <begin position="110"/>
        <end position="215"/>
    </location>
</feature>
<dbReference type="AlphaFoldDB" id="A0A0N4VDQ1"/>
<dbReference type="SUPFAM" id="SSF53474">
    <property type="entry name" value="alpha/beta-Hydrolases"/>
    <property type="match status" value="1"/>
</dbReference>
<sequence length="313" mass="35724">MQHVFFLNFVKVPFRNYGNLSAFGVSVRGRNFYLSGIDGVRLGCWHVLPKKISEQLGEDSSEADMEKTLSEPGYPIFVYLHGNAMDRFFLECLAIYIYFFFRSTNHRVQLYNVLSSLNFHVLAIDYRGYGDSEAFPTEIGLIEDSRTIIKYARKFSETNNVFVWGHSMGTGVAIATVVAISDSSYTPLGLVLEAPFNNLHDVIFNHPFSSPFRWMPRFEDILVKPLQASGLRMNSDTRIGRLIGCPILIMHAADDQTIPVKLGRLLRDSAVKKNRDVKFVEFDAKRGFQHKFIHLAAELPSILLYVFFLNFNL</sequence>
<dbReference type="Proteomes" id="UP000274131">
    <property type="component" value="Unassembled WGS sequence"/>
</dbReference>
<dbReference type="GO" id="GO:0006660">
    <property type="term" value="P:phosphatidylserine catabolic process"/>
    <property type="evidence" value="ECO:0007669"/>
    <property type="project" value="TreeGrafter"/>
</dbReference>
<name>A0A0N4VDQ1_ENTVE</name>
<reference evidence="2 3" key="2">
    <citation type="submission" date="2018-10" db="EMBL/GenBank/DDBJ databases">
        <authorList>
            <consortium name="Pathogen Informatics"/>
        </authorList>
    </citation>
    <scope>NUCLEOTIDE SEQUENCE [LARGE SCALE GENOMIC DNA]</scope>
</reference>
<dbReference type="GO" id="GO:0005789">
    <property type="term" value="C:endoplasmic reticulum membrane"/>
    <property type="evidence" value="ECO:0007669"/>
    <property type="project" value="TreeGrafter"/>
</dbReference>
<organism evidence="4">
    <name type="scientific">Enterobius vermicularis</name>
    <name type="common">Human pinworm</name>
    <dbReference type="NCBI Taxonomy" id="51028"/>
    <lineage>
        <taxon>Eukaryota</taxon>
        <taxon>Metazoa</taxon>
        <taxon>Ecdysozoa</taxon>
        <taxon>Nematoda</taxon>
        <taxon>Chromadorea</taxon>
        <taxon>Rhabditida</taxon>
        <taxon>Spirurina</taxon>
        <taxon>Oxyuridomorpha</taxon>
        <taxon>Oxyuroidea</taxon>
        <taxon>Oxyuridae</taxon>
        <taxon>Enterobius</taxon>
    </lineage>
</organism>
<dbReference type="GO" id="GO:0047372">
    <property type="term" value="F:monoacylglycerol lipase activity"/>
    <property type="evidence" value="ECO:0007669"/>
    <property type="project" value="TreeGrafter"/>
</dbReference>
<dbReference type="OrthoDB" id="10249433at2759"/>
<dbReference type="EMBL" id="UXUI01009323">
    <property type="protein sequence ID" value="VDD93476.1"/>
    <property type="molecule type" value="Genomic_DNA"/>
</dbReference>
<reference evidence="4" key="1">
    <citation type="submission" date="2017-02" db="UniProtKB">
        <authorList>
            <consortium name="WormBaseParasite"/>
        </authorList>
    </citation>
    <scope>IDENTIFICATION</scope>
</reference>
<evidence type="ECO:0000313" key="2">
    <source>
        <dbReference type="EMBL" id="VDD93476.1"/>
    </source>
</evidence>
<dbReference type="PANTHER" id="PTHR12277">
    <property type="entry name" value="ALPHA/BETA HYDROLASE DOMAIN-CONTAINING PROTEIN"/>
    <property type="match status" value="1"/>
</dbReference>
<dbReference type="GO" id="GO:0004622">
    <property type="term" value="F:phosphatidylcholine lysophospholipase activity"/>
    <property type="evidence" value="ECO:0007669"/>
    <property type="project" value="TreeGrafter"/>
</dbReference>
<dbReference type="InterPro" id="IPR022742">
    <property type="entry name" value="Hydrolase_4"/>
</dbReference>
<evidence type="ECO:0000259" key="1">
    <source>
        <dbReference type="Pfam" id="PF12146"/>
    </source>
</evidence>
<dbReference type="Gene3D" id="3.40.50.1820">
    <property type="entry name" value="alpha/beta hydrolase"/>
    <property type="match status" value="1"/>
</dbReference>
<evidence type="ECO:0000313" key="3">
    <source>
        <dbReference type="Proteomes" id="UP000274131"/>
    </source>
</evidence>
<dbReference type="InterPro" id="IPR029058">
    <property type="entry name" value="AB_hydrolase_fold"/>
</dbReference>
<protein>
    <submittedName>
        <fullName evidence="4">Lysophosphatidylserine lipase ABHD12</fullName>
    </submittedName>
</protein>
<dbReference type="Pfam" id="PF12146">
    <property type="entry name" value="Hydrolase_4"/>
    <property type="match status" value="1"/>
</dbReference>
<accession>A0A0N4VDQ1</accession>
<evidence type="ECO:0000313" key="4">
    <source>
        <dbReference type="WBParaSite" id="EVEC_0000874301-mRNA-1"/>
    </source>
</evidence>